<comment type="subcellular location">
    <subcellularLocation>
        <location evidence="7">Cell membrane</location>
        <topology evidence="7">Peripheral membrane protein</topology>
    </subcellularLocation>
    <subcellularLocation>
        <location evidence="1">Membrane</location>
    </subcellularLocation>
</comment>
<evidence type="ECO:0000313" key="9">
    <source>
        <dbReference type="Proteomes" id="UP000029556"/>
    </source>
</evidence>
<proteinExistence type="inferred from homology"/>
<dbReference type="Gene3D" id="1.10.520.20">
    <property type="entry name" value="N-terminal domain of the delta subunit of the F1F0-ATP synthase"/>
    <property type="match status" value="1"/>
</dbReference>
<dbReference type="GO" id="GO:0046933">
    <property type="term" value="F:proton-transporting ATP synthase activity, rotational mechanism"/>
    <property type="evidence" value="ECO:0007669"/>
    <property type="project" value="UniProtKB-UniRule"/>
</dbReference>
<dbReference type="GO" id="GO:0005886">
    <property type="term" value="C:plasma membrane"/>
    <property type="evidence" value="ECO:0007669"/>
    <property type="project" value="UniProtKB-SubCell"/>
</dbReference>
<evidence type="ECO:0000313" key="8">
    <source>
        <dbReference type="EMBL" id="KGF36423.1"/>
    </source>
</evidence>
<dbReference type="GO" id="GO:0045259">
    <property type="term" value="C:proton-transporting ATP synthase complex"/>
    <property type="evidence" value="ECO:0007669"/>
    <property type="project" value="UniProtKB-KW"/>
</dbReference>
<dbReference type="RefSeq" id="WP_036871795.1">
    <property type="nucleotide sequence ID" value="NZ_JRNN01000027.1"/>
</dbReference>
<dbReference type="Pfam" id="PF00213">
    <property type="entry name" value="OSCP"/>
    <property type="match status" value="1"/>
</dbReference>
<evidence type="ECO:0000256" key="4">
    <source>
        <dbReference type="ARBA" id="ARBA00023065"/>
    </source>
</evidence>
<accession>A0A095ZP07</accession>
<reference evidence="8 9" key="1">
    <citation type="submission" date="2014-07" db="EMBL/GenBank/DDBJ databases">
        <authorList>
            <person name="McCorrison J."/>
            <person name="Sanka R."/>
            <person name="Torralba M."/>
            <person name="Gillis M."/>
            <person name="Haft D.H."/>
            <person name="Methe B."/>
            <person name="Sutton G."/>
            <person name="Nelson K.E."/>
        </authorList>
    </citation>
    <scope>NUCLEOTIDE SEQUENCE [LARGE SCALE GENOMIC DNA]</scope>
    <source>
        <strain evidence="8 9">DNF00853</strain>
    </source>
</reference>
<evidence type="ECO:0000256" key="6">
    <source>
        <dbReference type="ARBA" id="ARBA00023310"/>
    </source>
</evidence>
<gene>
    <name evidence="7" type="primary">atpH</name>
    <name evidence="8" type="ORF">HMPREF2137_02060</name>
</gene>
<keyword evidence="7" id="KW-1003">Cell membrane</keyword>
<dbReference type="OrthoDB" id="9802471at2"/>
<protein>
    <recommendedName>
        <fullName evidence="7">ATP synthase subunit delta</fullName>
    </recommendedName>
    <alternativeName>
        <fullName evidence="7">ATP synthase F(1) sector subunit delta</fullName>
    </alternativeName>
    <alternativeName>
        <fullName evidence="7">F-type ATPase subunit delta</fullName>
        <shortName evidence="7">F-ATPase subunit delta</shortName>
    </alternativeName>
</protein>
<keyword evidence="2 7" id="KW-0813">Transport</keyword>
<evidence type="ECO:0000256" key="1">
    <source>
        <dbReference type="ARBA" id="ARBA00004370"/>
    </source>
</evidence>
<keyword evidence="6 7" id="KW-0066">ATP synthesis</keyword>
<keyword evidence="3 7" id="KW-0375">Hydrogen ion transport</keyword>
<dbReference type="EMBL" id="JRNN01000027">
    <property type="protein sequence ID" value="KGF36423.1"/>
    <property type="molecule type" value="Genomic_DNA"/>
</dbReference>
<dbReference type="NCBIfam" id="TIGR01145">
    <property type="entry name" value="ATP_synt_delta"/>
    <property type="match status" value="1"/>
</dbReference>
<evidence type="ECO:0000256" key="7">
    <source>
        <dbReference type="HAMAP-Rule" id="MF_01416"/>
    </source>
</evidence>
<comment type="caution">
    <text evidence="8">The sequence shown here is derived from an EMBL/GenBank/DDBJ whole genome shotgun (WGS) entry which is preliminary data.</text>
</comment>
<dbReference type="PANTHER" id="PTHR11910">
    <property type="entry name" value="ATP SYNTHASE DELTA CHAIN"/>
    <property type="match status" value="1"/>
</dbReference>
<dbReference type="Proteomes" id="UP000029556">
    <property type="component" value="Unassembled WGS sequence"/>
</dbReference>
<dbReference type="InterPro" id="IPR026015">
    <property type="entry name" value="ATP_synth_OSCP/delta_N_sf"/>
</dbReference>
<organism evidence="8 9">
    <name type="scientific">Hoylesella buccalis DNF00853</name>
    <dbReference type="NCBI Taxonomy" id="1401074"/>
    <lineage>
        <taxon>Bacteria</taxon>
        <taxon>Pseudomonadati</taxon>
        <taxon>Bacteroidota</taxon>
        <taxon>Bacteroidia</taxon>
        <taxon>Bacteroidales</taxon>
        <taxon>Prevotellaceae</taxon>
        <taxon>Hoylesella</taxon>
    </lineage>
</organism>
<name>A0A095ZP07_9BACT</name>
<keyword evidence="4 7" id="KW-0406">Ion transport</keyword>
<dbReference type="HAMAP" id="MF_01416">
    <property type="entry name" value="ATP_synth_delta_bact"/>
    <property type="match status" value="1"/>
</dbReference>
<evidence type="ECO:0000256" key="3">
    <source>
        <dbReference type="ARBA" id="ARBA00022781"/>
    </source>
</evidence>
<evidence type="ECO:0000256" key="5">
    <source>
        <dbReference type="ARBA" id="ARBA00023136"/>
    </source>
</evidence>
<keyword evidence="7" id="KW-0139">CF(1)</keyword>
<comment type="similarity">
    <text evidence="7">Belongs to the ATPase delta chain family.</text>
</comment>
<sequence>MAIGVISVRYARALLKCAMELNLEDKVYQEMITLADQYNRVPELRSTIDNPMLEKNKKQALLQAACGKNLSELTARFIQLVLQEGRENVIQMMATSYITLYRKQKNIISGRLITATTVTSEVEQKMKQMVQRKSQGTVEFQTEVDPDIIGGFILEYDSYRMDASVQTKLNNILKELKK</sequence>
<keyword evidence="5 7" id="KW-0472">Membrane</keyword>
<dbReference type="SUPFAM" id="SSF47928">
    <property type="entry name" value="N-terminal domain of the delta subunit of the F1F0-ATP synthase"/>
    <property type="match status" value="1"/>
</dbReference>
<dbReference type="AlphaFoldDB" id="A0A095ZP07"/>
<dbReference type="PRINTS" id="PR00125">
    <property type="entry name" value="ATPASEDELTA"/>
</dbReference>
<dbReference type="InterPro" id="IPR000711">
    <property type="entry name" value="ATPase_OSCP/dsu"/>
</dbReference>
<comment type="function">
    <text evidence="7">F(1)F(0) ATP synthase produces ATP from ADP in the presence of a proton or sodium gradient. F-type ATPases consist of two structural domains, F(1) containing the extramembraneous catalytic core and F(0) containing the membrane proton channel, linked together by a central stalk and a peripheral stalk. During catalysis, ATP synthesis in the catalytic domain of F(1) is coupled via a rotary mechanism of the central stalk subunits to proton translocation.</text>
</comment>
<comment type="function">
    <text evidence="7">This protein is part of the stalk that links CF(0) to CF(1). It either transmits conformational changes from CF(0) to CF(1) or is implicated in proton conduction.</text>
</comment>
<dbReference type="NCBIfam" id="NF009964">
    <property type="entry name" value="PRK13429.1-3"/>
    <property type="match status" value="1"/>
</dbReference>
<evidence type="ECO:0000256" key="2">
    <source>
        <dbReference type="ARBA" id="ARBA00022448"/>
    </source>
</evidence>